<evidence type="ECO:0000313" key="2">
    <source>
        <dbReference type="EMBL" id="CEQ03763.1"/>
    </source>
</evidence>
<keyword evidence="1" id="KW-1133">Transmembrane helix</keyword>
<feature type="transmembrane region" description="Helical" evidence="1">
    <location>
        <begin position="12"/>
        <end position="38"/>
    </location>
</feature>
<name>A0A0C7P5Q4_PARSO</name>
<keyword evidence="1" id="KW-0472">Membrane</keyword>
<dbReference type="Proteomes" id="UP000049127">
    <property type="component" value="Unassembled WGS sequence"/>
</dbReference>
<sequence length="184" mass="21759">MKQSNSMKRTISFIMVFSIIYAIFEREVLFLTPILTVLIPFKFMKNKREDYSRENQRILSRLLLFNFISIELVSLLTQNGNNVTFNLSVMFLIYFVYFKMISSNERKVLELKNDPQAVYDKMKLRISALEDLYSKILSDMENTTDEKIKKSMEAKLNKLNIKIDYSKKQLAMIESMIDSNENNK</sequence>
<accession>A0A0C7P5Q4</accession>
<gene>
    <name evidence="2" type="ORF">R28058_14961</name>
</gene>
<dbReference type="EMBL" id="CEKZ01000003">
    <property type="protein sequence ID" value="CEQ03763.1"/>
    <property type="molecule type" value="Genomic_DNA"/>
</dbReference>
<proteinExistence type="predicted"/>
<evidence type="ECO:0000256" key="1">
    <source>
        <dbReference type="SAM" id="Phobius"/>
    </source>
</evidence>
<dbReference type="OrthoDB" id="1753409at2"/>
<evidence type="ECO:0000313" key="3">
    <source>
        <dbReference type="Proteomes" id="UP000049127"/>
    </source>
</evidence>
<reference evidence="2 3" key="1">
    <citation type="submission" date="2015-01" db="EMBL/GenBank/DDBJ databases">
        <authorList>
            <person name="Aslett A.Martin."/>
            <person name="De Silva Nishadi"/>
        </authorList>
    </citation>
    <scope>NUCLEOTIDE SEQUENCE [LARGE SCALE GENOMIC DNA]</scope>
    <source>
        <strain evidence="2 3">R28058</strain>
    </source>
</reference>
<feature type="transmembrane region" description="Helical" evidence="1">
    <location>
        <begin position="83"/>
        <end position="102"/>
    </location>
</feature>
<keyword evidence="1" id="KW-0812">Transmembrane</keyword>
<organism evidence="2 3">
    <name type="scientific">Paraclostridium sordellii</name>
    <name type="common">Clostridium sordellii</name>
    <dbReference type="NCBI Taxonomy" id="1505"/>
    <lineage>
        <taxon>Bacteria</taxon>
        <taxon>Bacillati</taxon>
        <taxon>Bacillota</taxon>
        <taxon>Clostridia</taxon>
        <taxon>Peptostreptococcales</taxon>
        <taxon>Peptostreptococcaceae</taxon>
        <taxon>Paraclostridium</taxon>
    </lineage>
</organism>
<protein>
    <submittedName>
        <fullName evidence="2">Uncharacterized protein</fullName>
    </submittedName>
</protein>
<dbReference type="AlphaFoldDB" id="A0A0C7P5Q4"/>
<dbReference type="RefSeq" id="WP_055333419.1">
    <property type="nucleotide sequence ID" value="NZ_CDNF01000003.1"/>
</dbReference>